<dbReference type="OrthoDB" id="6513151at2759"/>
<accession>A0A5J4UBK9</accession>
<dbReference type="Pfam" id="PF00069">
    <property type="entry name" value="Pkinase"/>
    <property type="match status" value="1"/>
</dbReference>
<comment type="caution">
    <text evidence="2">The sequence shown here is derived from an EMBL/GenBank/DDBJ whole genome shotgun (WGS) entry which is preliminary data.</text>
</comment>
<protein>
    <submittedName>
        <fullName evidence="2">Putative serine/threonine-protein kinase unc-51</fullName>
    </submittedName>
</protein>
<dbReference type="PROSITE" id="PS50011">
    <property type="entry name" value="PROTEIN_KINASE_DOM"/>
    <property type="match status" value="1"/>
</dbReference>
<dbReference type="GO" id="GO:0005524">
    <property type="term" value="F:ATP binding"/>
    <property type="evidence" value="ECO:0007669"/>
    <property type="project" value="InterPro"/>
</dbReference>
<dbReference type="InterPro" id="IPR011009">
    <property type="entry name" value="Kinase-like_dom_sf"/>
</dbReference>
<dbReference type="GO" id="GO:0004674">
    <property type="term" value="F:protein serine/threonine kinase activity"/>
    <property type="evidence" value="ECO:0007669"/>
    <property type="project" value="InterPro"/>
</dbReference>
<dbReference type="SMART" id="SM00220">
    <property type="entry name" value="S_TKc"/>
    <property type="match status" value="1"/>
</dbReference>
<reference evidence="2 3" key="1">
    <citation type="submission" date="2019-03" db="EMBL/GenBank/DDBJ databases">
        <title>Single cell metagenomics reveals metabolic interactions within the superorganism composed of flagellate Streblomastix strix and complex community of Bacteroidetes bacteria on its surface.</title>
        <authorList>
            <person name="Treitli S.C."/>
            <person name="Kolisko M."/>
            <person name="Husnik F."/>
            <person name="Keeling P."/>
            <person name="Hampl V."/>
        </authorList>
    </citation>
    <scope>NUCLEOTIDE SEQUENCE [LARGE SCALE GENOMIC DNA]</scope>
    <source>
        <strain evidence="2">ST1C</strain>
    </source>
</reference>
<dbReference type="PANTHER" id="PTHR24348:SF68">
    <property type="entry name" value="SERINE_THREONINE-PROTEIN KINASE ATG1C"/>
    <property type="match status" value="1"/>
</dbReference>
<dbReference type="SUPFAM" id="SSF56112">
    <property type="entry name" value="Protein kinase-like (PK-like)"/>
    <property type="match status" value="1"/>
</dbReference>
<name>A0A5J4UBK9_9EUKA</name>
<keyword evidence="2" id="KW-0418">Kinase</keyword>
<sequence length="295" mass="33542">MEESELLKSQGEGAYGKVFLVHHPYFGIVTAKVIQNENFEAREWESAGVLSQDATQMSPFIIRNIAAQTFDKMTVIILEYANIGNLFKLIKMNVDIPLPTVRVIMIQILEGLRFIHEKGLIHRDIKGGNILLHNPQGQGKVILKIADFGEAKLKEGNEHTLLLTKAGTPVYMAPELVLYGDNGKVNADTKVDIWSFGILVYQILTHTFPFKSVDYEDIRKFMVNRVLIRPPTITDNLLWDLLVRMLSFDRHTRISAAEALQHPFFTGEQAMREISPEQYQLAQLAHDSQRRGDQN</sequence>
<dbReference type="InterPro" id="IPR045269">
    <property type="entry name" value="Atg1-like"/>
</dbReference>
<evidence type="ECO:0000313" key="3">
    <source>
        <dbReference type="Proteomes" id="UP000324800"/>
    </source>
</evidence>
<organism evidence="2 3">
    <name type="scientific">Streblomastix strix</name>
    <dbReference type="NCBI Taxonomy" id="222440"/>
    <lineage>
        <taxon>Eukaryota</taxon>
        <taxon>Metamonada</taxon>
        <taxon>Preaxostyla</taxon>
        <taxon>Oxymonadida</taxon>
        <taxon>Streblomastigidae</taxon>
        <taxon>Streblomastix</taxon>
    </lineage>
</organism>
<dbReference type="PANTHER" id="PTHR24348">
    <property type="entry name" value="SERINE/THREONINE-PROTEIN KINASE UNC-51-RELATED"/>
    <property type="match status" value="1"/>
</dbReference>
<dbReference type="Gene3D" id="1.10.510.10">
    <property type="entry name" value="Transferase(Phosphotransferase) domain 1"/>
    <property type="match status" value="1"/>
</dbReference>
<dbReference type="GO" id="GO:0005737">
    <property type="term" value="C:cytoplasm"/>
    <property type="evidence" value="ECO:0007669"/>
    <property type="project" value="TreeGrafter"/>
</dbReference>
<keyword evidence="2" id="KW-0808">Transferase</keyword>
<dbReference type="PROSITE" id="PS00108">
    <property type="entry name" value="PROTEIN_KINASE_ST"/>
    <property type="match status" value="1"/>
</dbReference>
<feature type="non-terminal residue" evidence="2">
    <location>
        <position position="295"/>
    </location>
</feature>
<proteinExistence type="predicted"/>
<dbReference type="InterPro" id="IPR000719">
    <property type="entry name" value="Prot_kinase_dom"/>
</dbReference>
<dbReference type="InterPro" id="IPR008271">
    <property type="entry name" value="Ser/Thr_kinase_AS"/>
</dbReference>
<dbReference type="Proteomes" id="UP000324800">
    <property type="component" value="Unassembled WGS sequence"/>
</dbReference>
<dbReference type="CDD" id="cd14014">
    <property type="entry name" value="STKc_PknB_like"/>
    <property type="match status" value="1"/>
</dbReference>
<gene>
    <name evidence="2" type="ORF">EZS28_036910</name>
</gene>
<evidence type="ECO:0000313" key="2">
    <source>
        <dbReference type="EMBL" id="KAA6367563.1"/>
    </source>
</evidence>
<feature type="domain" description="Protein kinase" evidence="1">
    <location>
        <begin position="4"/>
        <end position="265"/>
    </location>
</feature>
<dbReference type="GO" id="GO:0010506">
    <property type="term" value="P:regulation of autophagy"/>
    <property type="evidence" value="ECO:0007669"/>
    <property type="project" value="InterPro"/>
</dbReference>
<dbReference type="AlphaFoldDB" id="A0A5J4UBK9"/>
<dbReference type="EMBL" id="SNRW01018205">
    <property type="protein sequence ID" value="KAA6367563.1"/>
    <property type="molecule type" value="Genomic_DNA"/>
</dbReference>
<evidence type="ECO:0000259" key="1">
    <source>
        <dbReference type="PROSITE" id="PS50011"/>
    </source>
</evidence>